<dbReference type="EMBL" id="JAVIKH010000016">
    <property type="protein sequence ID" value="MDX8336930.1"/>
    <property type="molecule type" value="Genomic_DNA"/>
</dbReference>
<evidence type="ECO:0000313" key="2">
    <source>
        <dbReference type="Proteomes" id="UP001279681"/>
    </source>
</evidence>
<reference evidence="2" key="1">
    <citation type="submission" date="2023-07" db="EMBL/GenBank/DDBJ databases">
        <authorList>
            <person name="Colorado M.A."/>
            <person name="Villamil L.M."/>
            <person name="Melo J.F."/>
            <person name="Rodriguez J.A."/>
            <person name="Ruiz R.Y."/>
        </authorList>
    </citation>
    <scope>NUCLEOTIDE SEQUENCE [LARGE SCALE GENOMIC DNA]</scope>
    <source>
        <strain evidence="2">C33</strain>
    </source>
</reference>
<dbReference type="RefSeq" id="WP_320314285.1">
    <property type="nucleotide sequence ID" value="NZ_JAVIKH010000016.1"/>
</dbReference>
<keyword evidence="2" id="KW-1185">Reference proteome</keyword>
<protein>
    <submittedName>
        <fullName evidence="1">CotH kinase family protein</fullName>
    </submittedName>
</protein>
<dbReference type="InterPro" id="IPR014867">
    <property type="entry name" value="Spore_coat_CotH_CotH2/3/7"/>
</dbReference>
<keyword evidence="1" id="KW-0418">Kinase</keyword>
<comment type="caution">
    <text evidence="1">The sequence shown here is derived from an EMBL/GenBank/DDBJ whole genome shotgun (WGS) entry which is preliminary data.</text>
</comment>
<dbReference type="Proteomes" id="UP001279681">
    <property type="component" value="Unassembled WGS sequence"/>
</dbReference>
<gene>
    <name evidence="1" type="ORF">RFV38_10545</name>
</gene>
<name>A0ABU4WBL1_9FUSO</name>
<proteinExistence type="predicted"/>
<organism evidence="1 2">
    <name type="scientific">Candidatus Cetobacterium colombiensis</name>
    <dbReference type="NCBI Taxonomy" id="3073100"/>
    <lineage>
        <taxon>Bacteria</taxon>
        <taxon>Fusobacteriati</taxon>
        <taxon>Fusobacteriota</taxon>
        <taxon>Fusobacteriia</taxon>
        <taxon>Fusobacteriales</taxon>
        <taxon>Fusobacteriaceae</taxon>
        <taxon>Cetobacterium</taxon>
    </lineage>
</organism>
<dbReference type="Pfam" id="PF08757">
    <property type="entry name" value="CotH"/>
    <property type="match status" value="1"/>
</dbReference>
<evidence type="ECO:0000313" key="1">
    <source>
        <dbReference type="EMBL" id="MDX8336930.1"/>
    </source>
</evidence>
<dbReference type="GO" id="GO:0016301">
    <property type="term" value="F:kinase activity"/>
    <property type="evidence" value="ECO:0007669"/>
    <property type="project" value="UniProtKB-KW"/>
</dbReference>
<keyword evidence="1" id="KW-0808">Transferase</keyword>
<sequence>MNKINNKSLENFKNLPILKLTGNFIGISAENKVKVNIEFINQTGEKIFEEKIARLNWQGNSSLVFPKKNYSLSLFEKDGVTKYNIKLFQDVPENNKYHLKANYIDPTHARNIVMARILNDLYKNPLPNRSIIDGFPIILYINGRKKGLYTLNLKQSAKLYGLDKKNPNHLMFRAEKNTHDHINTKPCAFRALSTNNTPNHPMVDWRDKLKKNTSSRDRDKLNRLIQWVMDCENNPTKFKKENSQYWNTEYLIDYYIHSYIFGMLDSLARNMNILTYDAKIWYPTFYDMDSSLGLFWNGSIFPTNKKFPDEYQTGDSLLWELVSKAYKEEIKDRYKELRKEKLSGENIKKYLEEFINEIPEEEYIEEQKNFKYTGGIKFIIKNNPIINQILHTIYPKRWYKINPERWGNKNFKLNHIKKWIDERLDFVDSQITF</sequence>
<accession>A0ABU4WBL1</accession>